<evidence type="ECO:0000313" key="4">
    <source>
        <dbReference type="EMBL" id="APV36932.1"/>
    </source>
</evidence>
<dbReference type="Pfam" id="PF10282">
    <property type="entry name" value="Lactonase"/>
    <property type="match status" value="1"/>
</dbReference>
<evidence type="ECO:0000313" key="5">
    <source>
        <dbReference type="Proteomes" id="UP000185674"/>
    </source>
</evidence>
<dbReference type="EMBL" id="CP016896">
    <property type="protein sequence ID" value="APV36932.1"/>
    <property type="molecule type" value="Genomic_DNA"/>
</dbReference>
<dbReference type="GO" id="GO:0005829">
    <property type="term" value="C:cytosol"/>
    <property type="evidence" value="ECO:0007669"/>
    <property type="project" value="TreeGrafter"/>
</dbReference>
<organism evidence="4 5">
    <name type="scientific">Acinetobacter soli</name>
    <dbReference type="NCBI Taxonomy" id="487316"/>
    <lineage>
        <taxon>Bacteria</taxon>
        <taxon>Pseudomonadati</taxon>
        <taxon>Pseudomonadota</taxon>
        <taxon>Gammaproteobacteria</taxon>
        <taxon>Moraxellales</taxon>
        <taxon>Moraxellaceae</taxon>
        <taxon>Acinetobacter</taxon>
    </lineage>
</organism>
<dbReference type="InterPro" id="IPR019405">
    <property type="entry name" value="Lactonase_7-beta_prop"/>
</dbReference>
<reference evidence="4 5" key="1">
    <citation type="submission" date="2016-08" db="EMBL/GenBank/DDBJ databases">
        <title>Complete genome sequence of Acinetobacter baylyi strain GFJ2.</title>
        <authorList>
            <person name="Tabata M."/>
            <person name="Kuboki S."/>
            <person name="Gibu N."/>
            <person name="Kinouchi Y."/>
            <person name="Vangnai A."/>
            <person name="Kasai D."/>
            <person name="Fukuda M."/>
        </authorList>
    </citation>
    <scope>NUCLEOTIDE SEQUENCE [LARGE SCALE GENOMIC DNA]</scope>
    <source>
        <strain evidence="4 5">GFJ2</strain>
    </source>
</reference>
<keyword evidence="2" id="KW-0313">Glucose metabolism</keyword>
<comment type="similarity">
    <text evidence="1">Belongs to the cycloisomerase 2 family.</text>
</comment>
<feature type="chain" id="PRO_5013066140" evidence="3">
    <location>
        <begin position="38"/>
        <end position="406"/>
    </location>
</feature>
<dbReference type="PANTHER" id="PTHR30344:SF1">
    <property type="entry name" value="6-PHOSPHOGLUCONOLACTONASE"/>
    <property type="match status" value="1"/>
</dbReference>
<dbReference type="SUPFAM" id="SSF51004">
    <property type="entry name" value="C-terminal (heme d1) domain of cytochrome cd1-nitrite reductase"/>
    <property type="match status" value="1"/>
</dbReference>
<gene>
    <name evidence="4" type="ORF">BEN76_13275</name>
</gene>
<keyword evidence="3" id="KW-0732">Signal</keyword>
<dbReference type="PANTHER" id="PTHR30344">
    <property type="entry name" value="6-PHOSPHOGLUCONOLACTONASE-RELATED"/>
    <property type="match status" value="1"/>
</dbReference>
<dbReference type="KEGG" id="asol:BEN76_13275"/>
<proteinExistence type="inferred from homology"/>
<dbReference type="STRING" id="487316.BEN76_13275"/>
<dbReference type="Gene3D" id="2.130.10.10">
    <property type="entry name" value="YVTN repeat-like/Quinoprotein amine dehydrogenase"/>
    <property type="match status" value="1"/>
</dbReference>
<dbReference type="GO" id="GO:0017057">
    <property type="term" value="F:6-phosphogluconolactonase activity"/>
    <property type="evidence" value="ECO:0007669"/>
    <property type="project" value="TreeGrafter"/>
</dbReference>
<sequence length="406" mass="44286">MKNSLFIQTRHSNTQRIQWIKPSATILSLLVVPFAWCASANVAAQQIALVGTWTSIPDAPLVQKPAQASDGLYQLQMNEDGTLTPTHVFKMKSPSWIVKSKDGRFAYTTNEENKGEVTAISVQSNQVKVLNTVDSNGGHPTHASISLDNKFLVVSNYSAIDKDRGGVTVFPILPNGHLGEKIQNIVFSEGSNVVKGRQDSGHAHSTTFSPDGQYLYAADLGNDKVYAFQYHPNQTQPLKADPRRDVTFAPGSGPRHMVFSANGQHAYVTAEMSSEIVTFKVQDGYLKKVAQNKLVAAHATPKFKSASGIILSPDGKYIVTANRGSHNALLVFKVQPNGLLAQPMSYKANGIEPRAFSFDTTGRYLYVANVFSNNISLFHFDSKHGTLKPAGDAAKISTPTDIKFFE</sequence>
<accession>A0A1P8ELF4</accession>
<dbReference type="AlphaFoldDB" id="A0A1P8ELF4"/>
<evidence type="ECO:0000256" key="2">
    <source>
        <dbReference type="ARBA" id="ARBA00022526"/>
    </source>
</evidence>
<evidence type="ECO:0000256" key="1">
    <source>
        <dbReference type="ARBA" id="ARBA00005564"/>
    </source>
</evidence>
<feature type="signal peptide" evidence="3">
    <location>
        <begin position="1"/>
        <end position="37"/>
    </location>
</feature>
<keyword evidence="2" id="KW-0119">Carbohydrate metabolism</keyword>
<name>A0A1P8ELF4_9GAMM</name>
<protein>
    <submittedName>
        <fullName evidence="4">Lactonase</fullName>
    </submittedName>
</protein>
<dbReference type="InterPro" id="IPR011048">
    <property type="entry name" value="Haem_d1_sf"/>
</dbReference>
<dbReference type="RefSeq" id="WP_076033280.1">
    <property type="nucleotide sequence ID" value="NZ_CP016896.1"/>
</dbReference>
<dbReference type="Proteomes" id="UP000185674">
    <property type="component" value="Chromosome"/>
</dbReference>
<dbReference type="InterPro" id="IPR015943">
    <property type="entry name" value="WD40/YVTN_repeat-like_dom_sf"/>
</dbReference>
<dbReference type="GO" id="GO:0006006">
    <property type="term" value="P:glucose metabolic process"/>
    <property type="evidence" value="ECO:0007669"/>
    <property type="project" value="UniProtKB-KW"/>
</dbReference>
<evidence type="ECO:0000256" key="3">
    <source>
        <dbReference type="SAM" id="SignalP"/>
    </source>
</evidence>
<dbReference type="InterPro" id="IPR050282">
    <property type="entry name" value="Cycloisomerase_2"/>
</dbReference>
<dbReference type="eggNOG" id="COG2706">
    <property type="taxonomic scope" value="Bacteria"/>
</dbReference>